<dbReference type="AlphaFoldDB" id="A0A7D8YVC0"/>
<dbReference type="InterPro" id="IPR001128">
    <property type="entry name" value="Cyt_P450"/>
</dbReference>
<keyword evidence="3 5" id="KW-0479">Metal-binding</keyword>
<dbReference type="GO" id="GO:0020037">
    <property type="term" value="F:heme binding"/>
    <property type="evidence" value="ECO:0007669"/>
    <property type="project" value="InterPro"/>
</dbReference>
<dbReference type="PROSITE" id="PS00086">
    <property type="entry name" value="CYTOCHROME_P450"/>
    <property type="match status" value="1"/>
</dbReference>
<keyword evidence="5 6" id="KW-0349">Heme</keyword>
<dbReference type="InterPro" id="IPR017972">
    <property type="entry name" value="Cyt_P450_CS"/>
</dbReference>
<dbReference type="InterPro" id="IPR050121">
    <property type="entry name" value="Cytochrome_P450_monoxygenase"/>
</dbReference>
<dbReference type="PANTHER" id="PTHR24305:SF166">
    <property type="entry name" value="CYTOCHROME P450 12A4, MITOCHONDRIAL-RELATED"/>
    <property type="match status" value="1"/>
</dbReference>
<sequence length="353" mass="40027">MDFITAYQFGLKNGSNFLQNESERRRWFSLYHSRKTYTFFNQELPRLTKFFKLLGIHLCPTWVDEANRELEAWCKECCDATTASMNQTGKDSDVSNQPVVMEAMFAGIAKETKTKGDESVLHSTTLQYPELSIASEMIDHLAAGHETSGITLTYISWNLSRDLALQDKLRKELLTLCPNMSLASPTSTKSICNPKDLDSLPILHAVIMETLRLHAAIPGSLPRVTPYPSCTLGPYENIPGGVRVQAQGHSVHRNAEVYPEPEKWDYTRWLDDENGYTEDQRRERDRWFWAFSSGGRMCVGSNFAMHGLEIKLVIAAVYSNFRTHIVNDDGIEQTDGYTVGPASNQLILRFEKV</sequence>
<dbReference type="Pfam" id="PF00067">
    <property type="entry name" value="p450"/>
    <property type="match status" value="1"/>
</dbReference>
<evidence type="ECO:0000256" key="3">
    <source>
        <dbReference type="ARBA" id="ARBA00022723"/>
    </source>
</evidence>
<accession>A0A7D8YVC0</accession>
<evidence type="ECO:0000313" key="8">
    <source>
        <dbReference type="Proteomes" id="UP000481288"/>
    </source>
</evidence>
<organism evidence="7 8">
    <name type="scientific">Lachnellula cervina</name>
    <dbReference type="NCBI Taxonomy" id="1316786"/>
    <lineage>
        <taxon>Eukaryota</taxon>
        <taxon>Fungi</taxon>
        <taxon>Dikarya</taxon>
        <taxon>Ascomycota</taxon>
        <taxon>Pezizomycotina</taxon>
        <taxon>Leotiomycetes</taxon>
        <taxon>Helotiales</taxon>
        <taxon>Lachnaceae</taxon>
        <taxon>Lachnellula</taxon>
    </lineage>
</organism>
<dbReference type="InterPro" id="IPR002403">
    <property type="entry name" value="Cyt_P450_E_grp-IV"/>
</dbReference>
<dbReference type="InterPro" id="IPR036396">
    <property type="entry name" value="Cyt_P450_sf"/>
</dbReference>
<name>A0A7D8YVC0_9HELO</name>
<keyword evidence="8" id="KW-1185">Reference proteome</keyword>
<reference evidence="7 8" key="1">
    <citation type="submission" date="2018-05" db="EMBL/GenBank/DDBJ databases">
        <title>Whole genome sequencing for identification of molecular markers to develop diagnostic detection tools for the regulated plant pathogen Lachnellula willkommii.</title>
        <authorList>
            <person name="Giroux E."/>
            <person name="Bilodeau G."/>
        </authorList>
    </citation>
    <scope>NUCLEOTIDE SEQUENCE [LARGE SCALE GENOMIC DNA]</scope>
    <source>
        <strain evidence="7 8">CBS 625.97</strain>
    </source>
</reference>
<comment type="similarity">
    <text evidence="2 6">Belongs to the cytochrome P450 family.</text>
</comment>
<keyword evidence="6" id="KW-0503">Monooxygenase</keyword>
<dbReference type="SUPFAM" id="SSF48264">
    <property type="entry name" value="Cytochrome P450"/>
    <property type="match status" value="1"/>
</dbReference>
<dbReference type="PRINTS" id="PR00465">
    <property type="entry name" value="EP450IV"/>
</dbReference>
<keyword evidence="6" id="KW-0560">Oxidoreductase</keyword>
<evidence type="ECO:0000256" key="6">
    <source>
        <dbReference type="RuleBase" id="RU000461"/>
    </source>
</evidence>
<evidence type="ECO:0000256" key="4">
    <source>
        <dbReference type="ARBA" id="ARBA00023004"/>
    </source>
</evidence>
<dbReference type="OrthoDB" id="1470350at2759"/>
<protein>
    <submittedName>
        <fullName evidence="7">Putative cytochrome P450</fullName>
    </submittedName>
</protein>
<evidence type="ECO:0000256" key="5">
    <source>
        <dbReference type="PIRSR" id="PIRSR602403-1"/>
    </source>
</evidence>
<comment type="cofactor">
    <cofactor evidence="1 5">
        <name>heme</name>
        <dbReference type="ChEBI" id="CHEBI:30413"/>
    </cofactor>
</comment>
<keyword evidence="4 5" id="KW-0408">Iron</keyword>
<proteinExistence type="inferred from homology"/>
<dbReference type="PRINTS" id="PR00385">
    <property type="entry name" value="P450"/>
</dbReference>
<dbReference type="EMBL" id="QGMG01000731">
    <property type="protein sequence ID" value="TVY51799.1"/>
    <property type="molecule type" value="Genomic_DNA"/>
</dbReference>
<comment type="caution">
    <text evidence="7">The sequence shown here is derived from an EMBL/GenBank/DDBJ whole genome shotgun (WGS) entry which is preliminary data.</text>
</comment>
<evidence type="ECO:0000256" key="2">
    <source>
        <dbReference type="ARBA" id="ARBA00010617"/>
    </source>
</evidence>
<dbReference type="Gene3D" id="1.10.630.10">
    <property type="entry name" value="Cytochrome P450"/>
    <property type="match status" value="1"/>
</dbReference>
<dbReference type="Proteomes" id="UP000481288">
    <property type="component" value="Unassembled WGS sequence"/>
</dbReference>
<dbReference type="GO" id="GO:0004497">
    <property type="term" value="F:monooxygenase activity"/>
    <property type="evidence" value="ECO:0007669"/>
    <property type="project" value="UniProtKB-KW"/>
</dbReference>
<evidence type="ECO:0000313" key="7">
    <source>
        <dbReference type="EMBL" id="TVY51799.1"/>
    </source>
</evidence>
<feature type="binding site" description="axial binding residue" evidence="5">
    <location>
        <position position="298"/>
    </location>
    <ligand>
        <name>heme</name>
        <dbReference type="ChEBI" id="CHEBI:30413"/>
    </ligand>
    <ligandPart>
        <name>Fe</name>
        <dbReference type="ChEBI" id="CHEBI:18248"/>
    </ligandPart>
</feature>
<evidence type="ECO:0000256" key="1">
    <source>
        <dbReference type="ARBA" id="ARBA00001971"/>
    </source>
</evidence>
<gene>
    <name evidence="7" type="primary">cyp110</name>
    <name evidence="7" type="ORF">LCER1_G008064</name>
</gene>
<dbReference type="GO" id="GO:0005506">
    <property type="term" value="F:iron ion binding"/>
    <property type="evidence" value="ECO:0007669"/>
    <property type="project" value="InterPro"/>
</dbReference>
<dbReference type="GO" id="GO:0016705">
    <property type="term" value="F:oxidoreductase activity, acting on paired donors, with incorporation or reduction of molecular oxygen"/>
    <property type="evidence" value="ECO:0007669"/>
    <property type="project" value="InterPro"/>
</dbReference>
<dbReference type="PANTHER" id="PTHR24305">
    <property type="entry name" value="CYTOCHROME P450"/>
    <property type="match status" value="1"/>
</dbReference>